<keyword evidence="4" id="KW-1185">Reference proteome</keyword>
<name>A0A152A977_TIELA</name>
<dbReference type="Pfam" id="PF14110">
    <property type="entry name" value="DUF4282"/>
    <property type="match status" value="1"/>
</dbReference>
<accession>A0A152A977</accession>
<evidence type="ECO:0008006" key="5">
    <source>
        <dbReference type="Google" id="ProtNLM"/>
    </source>
</evidence>
<dbReference type="FunCoup" id="A0A152A977">
    <property type="interactions" value="738"/>
</dbReference>
<evidence type="ECO:0000256" key="1">
    <source>
        <dbReference type="SAM" id="MobiDB-lite"/>
    </source>
</evidence>
<sequence>MQGAGRYVGLGPRVSSSASESPFPETYTNWRELIYFRSWQATGIVPIIYYFSYIAAIIFFIAEIVTLSKEFGAGGFFLGLLYGTLELLAIILTTRVGCEIVMSIYDIRDNIYKMSAGVSVPSSNNNNQQAGTYQYQSVPSQSSQPSGGQDYQQQKYQEPYQGSL</sequence>
<protein>
    <recommendedName>
        <fullName evidence="5">Transmembrane protein</fullName>
    </recommendedName>
</protein>
<organism evidence="3 4">
    <name type="scientific">Tieghemostelium lacteum</name>
    <name type="common">Slime mold</name>
    <name type="synonym">Dictyostelium lacteum</name>
    <dbReference type="NCBI Taxonomy" id="361077"/>
    <lineage>
        <taxon>Eukaryota</taxon>
        <taxon>Amoebozoa</taxon>
        <taxon>Evosea</taxon>
        <taxon>Eumycetozoa</taxon>
        <taxon>Dictyostelia</taxon>
        <taxon>Dictyosteliales</taxon>
        <taxon>Raperosteliaceae</taxon>
        <taxon>Tieghemostelium</taxon>
    </lineage>
</organism>
<evidence type="ECO:0000256" key="2">
    <source>
        <dbReference type="SAM" id="Phobius"/>
    </source>
</evidence>
<dbReference type="AlphaFoldDB" id="A0A152A977"/>
<dbReference type="OrthoDB" id="18236at2759"/>
<keyword evidence="2" id="KW-0472">Membrane</keyword>
<keyword evidence="2" id="KW-0812">Transmembrane</keyword>
<feature type="transmembrane region" description="Helical" evidence="2">
    <location>
        <begin position="71"/>
        <end position="92"/>
    </location>
</feature>
<gene>
    <name evidence="3" type="ORF">DLAC_00244</name>
</gene>
<feature type="transmembrane region" description="Helical" evidence="2">
    <location>
        <begin position="47"/>
        <end position="65"/>
    </location>
</feature>
<dbReference type="Proteomes" id="UP000076078">
    <property type="component" value="Unassembled WGS sequence"/>
</dbReference>
<dbReference type="InterPro" id="IPR025557">
    <property type="entry name" value="DUF4282"/>
</dbReference>
<reference evidence="3 4" key="1">
    <citation type="submission" date="2015-12" db="EMBL/GenBank/DDBJ databases">
        <title>Dictyostelia acquired genes for synthesis and detection of signals that induce cell-type specialization by lateral gene transfer from prokaryotes.</title>
        <authorList>
            <person name="Gloeckner G."/>
            <person name="Schaap P."/>
        </authorList>
    </citation>
    <scope>NUCLEOTIDE SEQUENCE [LARGE SCALE GENOMIC DNA]</scope>
    <source>
        <strain evidence="3 4">TK</strain>
    </source>
</reference>
<evidence type="ECO:0000313" key="3">
    <source>
        <dbReference type="EMBL" id="KYR02782.1"/>
    </source>
</evidence>
<evidence type="ECO:0000313" key="4">
    <source>
        <dbReference type="Proteomes" id="UP000076078"/>
    </source>
</evidence>
<feature type="compositionally biased region" description="Low complexity" evidence="1">
    <location>
        <begin position="127"/>
        <end position="154"/>
    </location>
</feature>
<keyword evidence="2" id="KW-1133">Transmembrane helix</keyword>
<dbReference type="EMBL" id="LODT01000001">
    <property type="protein sequence ID" value="KYR02782.1"/>
    <property type="molecule type" value="Genomic_DNA"/>
</dbReference>
<comment type="caution">
    <text evidence="3">The sequence shown here is derived from an EMBL/GenBank/DDBJ whole genome shotgun (WGS) entry which is preliminary data.</text>
</comment>
<proteinExistence type="predicted"/>
<dbReference type="OMA" id="QEPYQGN"/>
<feature type="region of interest" description="Disordered" evidence="1">
    <location>
        <begin position="127"/>
        <end position="164"/>
    </location>
</feature>
<dbReference type="InParanoid" id="A0A152A977"/>